<keyword evidence="3" id="KW-1185">Reference proteome</keyword>
<feature type="region of interest" description="Disordered" evidence="1">
    <location>
        <begin position="1"/>
        <end position="22"/>
    </location>
</feature>
<protein>
    <submittedName>
        <fullName evidence="2">Uncharacterized protein</fullName>
    </submittedName>
</protein>
<reference evidence="2 3" key="1">
    <citation type="submission" date="2021-06" db="EMBL/GenBank/DDBJ databases">
        <title>Caerostris extrusa draft genome.</title>
        <authorList>
            <person name="Kono N."/>
            <person name="Arakawa K."/>
        </authorList>
    </citation>
    <scope>NUCLEOTIDE SEQUENCE [LARGE SCALE GENOMIC DNA]</scope>
</reference>
<evidence type="ECO:0000313" key="2">
    <source>
        <dbReference type="EMBL" id="GIY33588.1"/>
    </source>
</evidence>
<dbReference type="EMBL" id="BPLR01009662">
    <property type="protein sequence ID" value="GIY33588.1"/>
    <property type="molecule type" value="Genomic_DNA"/>
</dbReference>
<name>A0AAV4SPP6_CAEEX</name>
<gene>
    <name evidence="2" type="ORF">CEXT_32611</name>
</gene>
<accession>A0AAV4SPP6</accession>
<dbReference type="AlphaFoldDB" id="A0AAV4SPP6"/>
<evidence type="ECO:0000313" key="3">
    <source>
        <dbReference type="Proteomes" id="UP001054945"/>
    </source>
</evidence>
<sequence length="108" mass="12416">MQQGHNCNPGQKKSRASQEYQRGQFGGKYSKFVSRGGRQHRFTCPKDRDIGDLLFNIPSGRRAMAEEGNEFFFVWHVPVLPISRWKKGWCPPDGVKRCPQGKLPKLQI</sequence>
<dbReference type="Proteomes" id="UP001054945">
    <property type="component" value="Unassembled WGS sequence"/>
</dbReference>
<proteinExistence type="predicted"/>
<comment type="caution">
    <text evidence="2">The sequence shown here is derived from an EMBL/GenBank/DDBJ whole genome shotgun (WGS) entry which is preliminary data.</text>
</comment>
<organism evidence="2 3">
    <name type="scientific">Caerostris extrusa</name>
    <name type="common">Bark spider</name>
    <name type="synonym">Caerostris bankana</name>
    <dbReference type="NCBI Taxonomy" id="172846"/>
    <lineage>
        <taxon>Eukaryota</taxon>
        <taxon>Metazoa</taxon>
        <taxon>Ecdysozoa</taxon>
        <taxon>Arthropoda</taxon>
        <taxon>Chelicerata</taxon>
        <taxon>Arachnida</taxon>
        <taxon>Araneae</taxon>
        <taxon>Araneomorphae</taxon>
        <taxon>Entelegynae</taxon>
        <taxon>Araneoidea</taxon>
        <taxon>Araneidae</taxon>
        <taxon>Caerostris</taxon>
    </lineage>
</organism>
<evidence type="ECO:0000256" key="1">
    <source>
        <dbReference type="SAM" id="MobiDB-lite"/>
    </source>
</evidence>
<feature type="compositionally biased region" description="Polar residues" evidence="1">
    <location>
        <begin position="1"/>
        <end position="21"/>
    </location>
</feature>